<dbReference type="GO" id="GO:0003677">
    <property type="term" value="F:DNA binding"/>
    <property type="evidence" value="ECO:0007669"/>
    <property type="project" value="InterPro"/>
</dbReference>
<reference evidence="2 3" key="1">
    <citation type="submission" date="2018-09" db="EMBL/GenBank/DDBJ databases">
        <title>Murine metabolic-syndrome-specific gut microbial biobank.</title>
        <authorList>
            <person name="Liu C."/>
        </authorList>
    </citation>
    <scope>NUCLEOTIDE SEQUENCE [LARGE SCALE GENOMIC DNA]</scope>
    <source>
        <strain evidence="2 3">8-P5</strain>
    </source>
</reference>
<evidence type="ECO:0000259" key="1">
    <source>
        <dbReference type="PROSITE" id="PS50943"/>
    </source>
</evidence>
<dbReference type="Gene3D" id="1.10.260.40">
    <property type="entry name" value="lambda repressor-like DNA-binding domains"/>
    <property type="match status" value="1"/>
</dbReference>
<comment type="caution">
    <text evidence="2">The sequence shown here is derived from an EMBL/GenBank/DDBJ whole genome shotgun (WGS) entry which is preliminary data.</text>
</comment>
<evidence type="ECO:0000313" key="3">
    <source>
        <dbReference type="Proteomes" id="UP000278164"/>
    </source>
</evidence>
<dbReference type="PROSITE" id="PS50943">
    <property type="entry name" value="HTH_CROC1"/>
    <property type="match status" value="1"/>
</dbReference>
<dbReference type="Pfam" id="PF01381">
    <property type="entry name" value="HTH_3"/>
    <property type="match status" value="1"/>
</dbReference>
<name>A0A3L7ZRM1_PARDI</name>
<dbReference type="InterPro" id="IPR010982">
    <property type="entry name" value="Lambda_DNA-bd_dom_sf"/>
</dbReference>
<dbReference type="SMART" id="SM00530">
    <property type="entry name" value="HTH_XRE"/>
    <property type="match status" value="1"/>
</dbReference>
<dbReference type="RefSeq" id="WP_121735087.1">
    <property type="nucleotide sequence ID" value="NZ_QXXG01000028.1"/>
</dbReference>
<dbReference type="AlphaFoldDB" id="A0A3L7ZRM1"/>
<dbReference type="CDD" id="cd00093">
    <property type="entry name" value="HTH_XRE"/>
    <property type="match status" value="1"/>
</dbReference>
<evidence type="ECO:0000313" key="2">
    <source>
        <dbReference type="EMBL" id="RLT74525.1"/>
    </source>
</evidence>
<feature type="domain" description="HTH cro/C1-type" evidence="1">
    <location>
        <begin position="23"/>
        <end position="63"/>
    </location>
</feature>
<dbReference type="EMBL" id="RAYI01000006">
    <property type="protein sequence ID" value="RLT74525.1"/>
    <property type="molecule type" value="Genomic_DNA"/>
</dbReference>
<gene>
    <name evidence="2" type="ORF">D7V78_03885</name>
</gene>
<dbReference type="SUPFAM" id="SSF47413">
    <property type="entry name" value="lambda repressor-like DNA-binding domains"/>
    <property type="match status" value="1"/>
</dbReference>
<dbReference type="Proteomes" id="UP000278164">
    <property type="component" value="Unassembled WGS sequence"/>
</dbReference>
<accession>A0A3L7ZRM1</accession>
<organism evidence="2 3">
    <name type="scientific">Parabacteroides distasonis</name>
    <dbReference type="NCBI Taxonomy" id="823"/>
    <lineage>
        <taxon>Bacteria</taxon>
        <taxon>Pseudomonadati</taxon>
        <taxon>Bacteroidota</taxon>
        <taxon>Bacteroidia</taxon>
        <taxon>Bacteroidales</taxon>
        <taxon>Tannerellaceae</taxon>
        <taxon>Parabacteroides</taxon>
    </lineage>
</organism>
<proteinExistence type="predicted"/>
<sequence>METERINRIKVVLVEQNRTGKWLAEQLQKNEATISRWCSNTSQPSLEMLVKIANVLKIDVRKLINPNNNEELYGE</sequence>
<dbReference type="OrthoDB" id="7865033at2"/>
<dbReference type="InterPro" id="IPR001387">
    <property type="entry name" value="Cro/C1-type_HTH"/>
</dbReference>
<protein>
    <submittedName>
        <fullName evidence="2">XRE family transcriptional regulator</fullName>
    </submittedName>
</protein>